<evidence type="ECO:0000256" key="1">
    <source>
        <dbReference type="ARBA" id="ARBA00023224"/>
    </source>
</evidence>
<feature type="domain" description="Methyl-accepting transducer" evidence="3">
    <location>
        <begin position="180"/>
        <end position="423"/>
    </location>
</feature>
<keyword evidence="5" id="KW-1185">Reference proteome</keyword>
<dbReference type="RefSeq" id="WP_149235040.1">
    <property type="nucleotide sequence ID" value="NZ_JALJXJ010000023.1"/>
</dbReference>
<evidence type="ECO:0000259" key="3">
    <source>
        <dbReference type="PROSITE" id="PS50111"/>
    </source>
</evidence>
<organism evidence="4 5">
    <name type="scientific">Azospirillum lipoferum</name>
    <dbReference type="NCBI Taxonomy" id="193"/>
    <lineage>
        <taxon>Bacteria</taxon>
        <taxon>Pseudomonadati</taxon>
        <taxon>Pseudomonadota</taxon>
        <taxon>Alphaproteobacteria</taxon>
        <taxon>Rhodospirillales</taxon>
        <taxon>Azospirillaceae</taxon>
        <taxon>Azospirillum</taxon>
    </lineage>
</organism>
<dbReference type="OrthoDB" id="9893001at2"/>
<dbReference type="GO" id="GO:0007165">
    <property type="term" value="P:signal transduction"/>
    <property type="evidence" value="ECO:0007669"/>
    <property type="project" value="UniProtKB-KW"/>
</dbReference>
<dbReference type="AlphaFoldDB" id="A0A5A9G7A3"/>
<reference evidence="4 5" key="1">
    <citation type="submission" date="2019-08" db="EMBL/GenBank/DDBJ databases">
        <authorList>
            <person name="Grouzdev D."/>
            <person name="Tikhonova E."/>
            <person name="Kravchenko I."/>
        </authorList>
    </citation>
    <scope>NUCLEOTIDE SEQUENCE [LARGE SCALE GENOMIC DNA]</scope>
    <source>
        <strain evidence="4 5">59b</strain>
    </source>
</reference>
<proteinExistence type="predicted"/>
<keyword evidence="1 2" id="KW-0807">Transducer</keyword>
<dbReference type="PANTHER" id="PTHR32089:SF112">
    <property type="entry name" value="LYSOZYME-LIKE PROTEIN-RELATED"/>
    <property type="match status" value="1"/>
</dbReference>
<dbReference type="Pfam" id="PF00015">
    <property type="entry name" value="MCPsignal"/>
    <property type="match status" value="1"/>
</dbReference>
<evidence type="ECO:0000313" key="5">
    <source>
        <dbReference type="Proteomes" id="UP000324927"/>
    </source>
</evidence>
<dbReference type="PANTHER" id="PTHR32089">
    <property type="entry name" value="METHYL-ACCEPTING CHEMOTAXIS PROTEIN MCPB"/>
    <property type="match status" value="1"/>
</dbReference>
<comment type="caution">
    <text evidence="4">The sequence shown here is derived from an EMBL/GenBank/DDBJ whole genome shotgun (WGS) entry which is preliminary data.</text>
</comment>
<dbReference type="SUPFAM" id="SSF58104">
    <property type="entry name" value="Methyl-accepting chemotaxis protein (MCP) signaling domain"/>
    <property type="match status" value="1"/>
</dbReference>
<dbReference type="GO" id="GO:0016020">
    <property type="term" value="C:membrane"/>
    <property type="evidence" value="ECO:0007669"/>
    <property type="project" value="InterPro"/>
</dbReference>
<dbReference type="InterPro" id="IPR004089">
    <property type="entry name" value="MCPsignal_dom"/>
</dbReference>
<gene>
    <name evidence="4" type="ORF">FZ942_31725</name>
</gene>
<evidence type="ECO:0000256" key="2">
    <source>
        <dbReference type="PROSITE-ProRule" id="PRU00284"/>
    </source>
</evidence>
<accession>A0A5A9G7A3</accession>
<dbReference type="PROSITE" id="PS50111">
    <property type="entry name" value="CHEMOTAXIS_TRANSDUC_2"/>
    <property type="match status" value="1"/>
</dbReference>
<dbReference type="Gene3D" id="1.10.287.950">
    <property type="entry name" value="Methyl-accepting chemotaxis protein"/>
    <property type="match status" value="1"/>
</dbReference>
<name>A0A5A9G7A3_AZOLI</name>
<dbReference type="EMBL" id="VTTN01000023">
    <property type="protein sequence ID" value="KAA0590256.1"/>
    <property type="molecule type" value="Genomic_DNA"/>
</dbReference>
<dbReference type="SMART" id="SM00283">
    <property type="entry name" value="MA"/>
    <property type="match status" value="1"/>
</dbReference>
<protein>
    <recommendedName>
        <fullName evidence="3">Methyl-accepting transducer domain-containing protein</fullName>
    </recommendedName>
</protein>
<sequence length="449" mass="47921">MEHPQRHTDHRLEARAKALGITDRHRELLREFGKPFEGQVDRIVDQMVRGLAPAVPSAAMGEFPAAADRIRECQRISFTRLWSGDVLSSWLDDSHDGILAALRRLELDPFPYTTDAYTGALNAIGAFGMDLFRRRTAKQTLLVEILNIYSTIDRGAIVRRYGDRLKLEAMQQTRSLADGLEATTLRMIGSLGGAVDTLSDFAGALHRRTESTVAEAAGVEAVSREAHEDADACARTVQALSETIRDIGGKAGLVDAAVDAVLGAARSAGAATDILMENLREISSAVNAIRAVATQTNVLALNAAIEASRSGAAGRGFAVVASEVKALAGQTAITTDRIAQVIATVNDQTRRTGAAVRSVVDVVDGARMAAASIATAVEEQSAVVRGISANLDRAADSSRHVFKAAATIGAMVRSTDEDVNRLQACIVRLKDDSADLETKTSLLLERIRA</sequence>
<evidence type="ECO:0000313" key="4">
    <source>
        <dbReference type="EMBL" id="KAA0590256.1"/>
    </source>
</evidence>
<dbReference type="Proteomes" id="UP000324927">
    <property type="component" value="Unassembled WGS sequence"/>
</dbReference>